<protein>
    <submittedName>
        <fullName evidence="1">Uncharacterized protein</fullName>
    </submittedName>
</protein>
<reference evidence="2" key="1">
    <citation type="journal article" date="2017" name="Front. Plant Sci.">
        <title>Climate Clever Clovers: New Paradigm to Reduce the Environmental Footprint of Ruminants by Breeding Low Methanogenic Forages Utilizing Haplotype Variation.</title>
        <authorList>
            <person name="Kaur P."/>
            <person name="Appels R."/>
            <person name="Bayer P.E."/>
            <person name="Keeble-Gagnere G."/>
            <person name="Wang J."/>
            <person name="Hirakawa H."/>
            <person name="Shirasawa K."/>
            <person name="Vercoe P."/>
            <person name="Stefanova K."/>
            <person name="Durmic Z."/>
            <person name="Nichols P."/>
            <person name="Revell C."/>
            <person name="Isobe S.N."/>
            <person name="Edwards D."/>
            <person name="Erskine W."/>
        </authorList>
    </citation>
    <scope>NUCLEOTIDE SEQUENCE [LARGE SCALE GENOMIC DNA]</scope>
    <source>
        <strain evidence="2">cv. Daliak</strain>
    </source>
</reference>
<dbReference type="AlphaFoldDB" id="A0A2Z6MVF0"/>
<evidence type="ECO:0000313" key="2">
    <source>
        <dbReference type="Proteomes" id="UP000242715"/>
    </source>
</evidence>
<name>A0A2Z6MVF0_TRISU</name>
<evidence type="ECO:0000313" key="1">
    <source>
        <dbReference type="EMBL" id="GAU27685.1"/>
    </source>
</evidence>
<dbReference type="EMBL" id="DF973360">
    <property type="protein sequence ID" value="GAU27685.1"/>
    <property type="molecule type" value="Genomic_DNA"/>
</dbReference>
<accession>A0A2Z6MVF0</accession>
<keyword evidence="2" id="KW-1185">Reference proteome</keyword>
<sequence>MWSMKGQCKMDILQNILLETIVQELYVLAHEGCSRHRSYRDGSLEIPLWVIEEGSILQACRSGLILTFKVIWKTVKKIIIEADMGKNLLHVVELAQ</sequence>
<gene>
    <name evidence="1" type="ORF">TSUD_126310</name>
</gene>
<dbReference type="Proteomes" id="UP000242715">
    <property type="component" value="Unassembled WGS sequence"/>
</dbReference>
<proteinExistence type="predicted"/>
<organism evidence="1 2">
    <name type="scientific">Trifolium subterraneum</name>
    <name type="common">Subterranean clover</name>
    <dbReference type="NCBI Taxonomy" id="3900"/>
    <lineage>
        <taxon>Eukaryota</taxon>
        <taxon>Viridiplantae</taxon>
        <taxon>Streptophyta</taxon>
        <taxon>Embryophyta</taxon>
        <taxon>Tracheophyta</taxon>
        <taxon>Spermatophyta</taxon>
        <taxon>Magnoliopsida</taxon>
        <taxon>eudicotyledons</taxon>
        <taxon>Gunneridae</taxon>
        <taxon>Pentapetalae</taxon>
        <taxon>rosids</taxon>
        <taxon>fabids</taxon>
        <taxon>Fabales</taxon>
        <taxon>Fabaceae</taxon>
        <taxon>Papilionoideae</taxon>
        <taxon>50 kb inversion clade</taxon>
        <taxon>NPAAA clade</taxon>
        <taxon>Hologalegina</taxon>
        <taxon>IRL clade</taxon>
        <taxon>Trifolieae</taxon>
        <taxon>Trifolium</taxon>
    </lineage>
</organism>